<dbReference type="AlphaFoldDB" id="A0A2R6C9U0"/>
<gene>
    <name evidence="1" type="ORF">B9Q04_10000</name>
</gene>
<comment type="caution">
    <text evidence="1">The sequence shown here is derived from an EMBL/GenBank/DDBJ whole genome shotgun (WGS) entry which is preliminary data.</text>
</comment>
<organism evidence="1 2">
    <name type="scientific">Candidatus Marsarchaeota G2 archaeon BE_D</name>
    <dbReference type="NCBI Taxonomy" id="1978158"/>
    <lineage>
        <taxon>Archaea</taxon>
        <taxon>Candidatus Marsarchaeota</taxon>
        <taxon>Candidatus Marsarchaeota group 2</taxon>
    </lineage>
</organism>
<proteinExistence type="predicted"/>
<protein>
    <submittedName>
        <fullName evidence="1">Uncharacterized protein</fullName>
    </submittedName>
</protein>
<dbReference type="Proteomes" id="UP000242015">
    <property type="component" value="Unassembled WGS sequence"/>
</dbReference>
<reference evidence="1 2" key="1">
    <citation type="submission" date="2017-04" db="EMBL/GenBank/DDBJ databases">
        <title>Novel microbial lineages endemic to geothermal iron-oxide mats fill important gaps in the evolutionary history of Archaea.</title>
        <authorList>
            <person name="Jay Z.J."/>
            <person name="Beam J.P."/>
            <person name="Dlakic M."/>
            <person name="Rusch D.B."/>
            <person name="Kozubal M.A."/>
            <person name="Inskeep W.P."/>
        </authorList>
    </citation>
    <scope>NUCLEOTIDE SEQUENCE [LARGE SCALE GENOMIC DNA]</scope>
    <source>
        <strain evidence="1">BE_D</strain>
    </source>
</reference>
<evidence type="ECO:0000313" key="2">
    <source>
        <dbReference type="Proteomes" id="UP000242015"/>
    </source>
</evidence>
<sequence length="67" mass="7582">MGEGENRRKKACLRLSKIGFFTLVIHTELPLERVCVKMHPSGRIYTIFFVVEAETLGEGSLGTQSLW</sequence>
<accession>A0A2R6C9U0</accession>
<dbReference type="EMBL" id="NEXF01000219">
    <property type="protein sequence ID" value="PSO07608.1"/>
    <property type="molecule type" value="Genomic_DNA"/>
</dbReference>
<name>A0A2R6C9U0_9ARCH</name>
<evidence type="ECO:0000313" key="1">
    <source>
        <dbReference type="EMBL" id="PSO07608.1"/>
    </source>
</evidence>